<feature type="transmembrane region" description="Helical" evidence="6">
    <location>
        <begin position="203"/>
        <end position="222"/>
    </location>
</feature>
<dbReference type="InterPro" id="IPR011701">
    <property type="entry name" value="MFS"/>
</dbReference>
<dbReference type="Gene3D" id="1.20.1720.10">
    <property type="entry name" value="Multidrug resistance protein D"/>
    <property type="match status" value="1"/>
</dbReference>
<evidence type="ECO:0000256" key="5">
    <source>
        <dbReference type="ARBA" id="ARBA00023136"/>
    </source>
</evidence>
<dbReference type="EMBL" id="JQBR01000002">
    <property type="protein sequence ID" value="KRN67369.1"/>
    <property type="molecule type" value="Genomic_DNA"/>
</dbReference>
<organism evidence="8 9">
    <name type="scientific">Pediococcus cellicola</name>
    <dbReference type="NCBI Taxonomy" id="319652"/>
    <lineage>
        <taxon>Bacteria</taxon>
        <taxon>Bacillati</taxon>
        <taxon>Bacillota</taxon>
        <taxon>Bacilli</taxon>
        <taxon>Lactobacillales</taxon>
        <taxon>Lactobacillaceae</taxon>
        <taxon>Pediococcus</taxon>
    </lineage>
</organism>
<evidence type="ECO:0000313" key="8">
    <source>
        <dbReference type="EMBL" id="KRN67369.1"/>
    </source>
</evidence>
<dbReference type="SUPFAM" id="SSF103473">
    <property type="entry name" value="MFS general substrate transporter"/>
    <property type="match status" value="1"/>
</dbReference>
<evidence type="ECO:0000256" key="4">
    <source>
        <dbReference type="ARBA" id="ARBA00022989"/>
    </source>
</evidence>
<evidence type="ECO:0000256" key="2">
    <source>
        <dbReference type="ARBA" id="ARBA00022448"/>
    </source>
</evidence>
<evidence type="ECO:0000259" key="7">
    <source>
        <dbReference type="PROSITE" id="PS50850"/>
    </source>
</evidence>
<evidence type="ECO:0000256" key="1">
    <source>
        <dbReference type="ARBA" id="ARBA00004651"/>
    </source>
</evidence>
<comment type="subcellular location">
    <subcellularLocation>
        <location evidence="1">Cell membrane</location>
        <topology evidence="1">Multi-pass membrane protein</topology>
    </subcellularLocation>
</comment>
<dbReference type="Gene3D" id="1.20.1250.20">
    <property type="entry name" value="MFS general substrate transporter like domains"/>
    <property type="match status" value="1"/>
</dbReference>
<feature type="transmembrane region" description="Helical" evidence="6">
    <location>
        <begin position="172"/>
        <end position="191"/>
    </location>
</feature>
<keyword evidence="5 6" id="KW-0472">Membrane</keyword>
<dbReference type="PRINTS" id="PR01036">
    <property type="entry name" value="TCRTETB"/>
</dbReference>
<feature type="transmembrane region" description="Helical" evidence="6">
    <location>
        <begin position="405"/>
        <end position="425"/>
    </location>
</feature>
<feature type="transmembrane region" description="Helical" evidence="6">
    <location>
        <begin position="298"/>
        <end position="321"/>
    </location>
</feature>
<dbReference type="InterPro" id="IPR036259">
    <property type="entry name" value="MFS_trans_sf"/>
</dbReference>
<reference evidence="8 9" key="1">
    <citation type="journal article" date="2015" name="Genome Announc.">
        <title>Expanding the biotechnology potential of lactobacilli through comparative genomics of 213 strains and associated genera.</title>
        <authorList>
            <person name="Sun Z."/>
            <person name="Harris H.M."/>
            <person name="McCann A."/>
            <person name="Guo C."/>
            <person name="Argimon S."/>
            <person name="Zhang W."/>
            <person name="Yang X."/>
            <person name="Jeffery I.B."/>
            <person name="Cooney J.C."/>
            <person name="Kagawa T.F."/>
            <person name="Liu W."/>
            <person name="Song Y."/>
            <person name="Salvetti E."/>
            <person name="Wrobel A."/>
            <person name="Rasinkangas P."/>
            <person name="Parkhill J."/>
            <person name="Rea M.C."/>
            <person name="O'Sullivan O."/>
            <person name="Ritari J."/>
            <person name="Douillard F.P."/>
            <person name="Paul Ross R."/>
            <person name="Yang R."/>
            <person name="Briner A.E."/>
            <person name="Felis G.E."/>
            <person name="de Vos W.M."/>
            <person name="Barrangou R."/>
            <person name="Klaenhammer T.R."/>
            <person name="Caufield P.W."/>
            <person name="Cui Y."/>
            <person name="Zhang H."/>
            <person name="O'Toole P.W."/>
        </authorList>
    </citation>
    <scope>NUCLEOTIDE SEQUENCE [LARGE SCALE GENOMIC DNA]</scope>
    <source>
        <strain evidence="8 9">DSM 17757</strain>
    </source>
</reference>
<sequence length="476" mass="52029">MQSQQLTSNKQVSSHTILAILGTGLLSFCGILLETAMNVTFPTLMHTFGVSISAVQWLTSGYLLVASLVMTLASYMHKQFKLKLLFIWAVDLFFVGLFLCIYAINFPMLLIGRLIGGIATGMSTPLLFGIINYDIPVQKLGRYMAMGAIIVSMASVGPTYGGLVLFHLGWRAIFWIVLPLAVFAAILGIFNIRQTRPIHKTQLDLKGFLWLAGVFVLISLAFNEAAVHGWASLFFWILLLLGFASGWLYANHALHLSTALINIHIFKYHRFVLSFVAYALCQLINIGMSFLLPNYGQLVVGANSLWAGLLLLPGSLLRLFLMPFGGVVLDKKGAAMPILTGISTTLLSGILFLSFQSYLTIPLMTLFYALFSAGFSLTFSNLLTDGMKQLPGDLKGDGNAAFNAIQQYAGSIGASLMATFISISQLHANGLTTTRATARGSMHDFVVLIVMALLMLGLQIFNFRLAKQKTNDSKVH</sequence>
<proteinExistence type="predicted"/>
<keyword evidence="3 6" id="KW-0812">Transmembrane</keyword>
<feature type="transmembrane region" description="Helical" evidence="6">
    <location>
        <begin position="143"/>
        <end position="166"/>
    </location>
</feature>
<comment type="caution">
    <text evidence="8">The sequence shown here is derived from an EMBL/GenBank/DDBJ whole genome shotgun (WGS) entry which is preliminary data.</text>
</comment>
<name>A0A0R2IQD5_9LACO</name>
<feature type="transmembrane region" description="Helical" evidence="6">
    <location>
        <begin position="12"/>
        <end position="33"/>
    </location>
</feature>
<evidence type="ECO:0000313" key="9">
    <source>
        <dbReference type="Proteomes" id="UP000051568"/>
    </source>
</evidence>
<protein>
    <submittedName>
        <fullName evidence="8">Transport protein</fullName>
    </submittedName>
</protein>
<feature type="transmembrane region" description="Helical" evidence="6">
    <location>
        <begin position="53"/>
        <end position="73"/>
    </location>
</feature>
<dbReference type="Proteomes" id="UP000051568">
    <property type="component" value="Unassembled WGS sequence"/>
</dbReference>
<keyword evidence="4 6" id="KW-1133">Transmembrane helix</keyword>
<accession>A0A0R2IQD5</accession>
<dbReference type="STRING" id="319652.IV80_GL000909"/>
<feature type="domain" description="Major facilitator superfamily (MFS) profile" evidence="7">
    <location>
        <begin position="15"/>
        <end position="469"/>
    </location>
</feature>
<keyword evidence="9" id="KW-1185">Reference proteome</keyword>
<feature type="transmembrane region" description="Helical" evidence="6">
    <location>
        <begin position="333"/>
        <end position="355"/>
    </location>
</feature>
<dbReference type="GO" id="GO:0005886">
    <property type="term" value="C:plasma membrane"/>
    <property type="evidence" value="ECO:0007669"/>
    <property type="project" value="UniProtKB-SubCell"/>
</dbReference>
<dbReference type="PANTHER" id="PTHR42718">
    <property type="entry name" value="MAJOR FACILITATOR SUPERFAMILY MULTIDRUG TRANSPORTER MFSC"/>
    <property type="match status" value="1"/>
</dbReference>
<feature type="transmembrane region" description="Helical" evidence="6">
    <location>
        <begin position="85"/>
        <end position="104"/>
    </location>
</feature>
<evidence type="ECO:0000256" key="6">
    <source>
        <dbReference type="SAM" id="Phobius"/>
    </source>
</evidence>
<dbReference type="RefSeq" id="WP_057749338.1">
    <property type="nucleotide sequence ID" value="NZ_BJVH01000013.1"/>
</dbReference>
<dbReference type="PROSITE" id="PS50850">
    <property type="entry name" value="MFS"/>
    <property type="match status" value="1"/>
</dbReference>
<dbReference type="PATRIC" id="fig|319652.3.peg.916"/>
<dbReference type="PANTHER" id="PTHR42718:SF9">
    <property type="entry name" value="MAJOR FACILITATOR SUPERFAMILY MULTIDRUG TRANSPORTER MFSC"/>
    <property type="match status" value="1"/>
</dbReference>
<dbReference type="AlphaFoldDB" id="A0A0R2IQD5"/>
<keyword evidence="2" id="KW-0813">Transport</keyword>
<feature type="transmembrane region" description="Helical" evidence="6">
    <location>
        <begin position="445"/>
        <end position="466"/>
    </location>
</feature>
<gene>
    <name evidence="8" type="ORF">IV80_GL000909</name>
</gene>
<feature type="transmembrane region" description="Helical" evidence="6">
    <location>
        <begin position="361"/>
        <end position="384"/>
    </location>
</feature>
<evidence type="ECO:0000256" key="3">
    <source>
        <dbReference type="ARBA" id="ARBA00022692"/>
    </source>
</evidence>
<feature type="transmembrane region" description="Helical" evidence="6">
    <location>
        <begin position="110"/>
        <end position="131"/>
    </location>
</feature>
<dbReference type="GO" id="GO:0022857">
    <property type="term" value="F:transmembrane transporter activity"/>
    <property type="evidence" value="ECO:0007669"/>
    <property type="project" value="InterPro"/>
</dbReference>
<feature type="transmembrane region" description="Helical" evidence="6">
    <location>
        <begin position="271"/>
        <end position="292"/>
    </location>
</feature>
<dbReference type="InterPro" id="IPR020846">
    <property type="entry name" value="MFS_dom"/>
</dbReference>
<feature type="transmembrane region" description="Helical" evidence="6">
    <location>
        <begin position="228"/>
        <end position="250"/>
    </location>
</feature>
<dbReference type="Pfam" id="PF07690">
    <property type="entry name" value="MFS_1"/>
    <property type="match status" value="1"/>
</dbReference>